<evidence type="ECO:0000256" key="1">
    <source>
        <dbReference type="ARBA" id="ARBA00004236"/>
    </source>
</evidence>
<evidence type="ECO:0000256" key="3">
    <source>
        <dbReference type="ARBA" id="ARBA00022692"/>
    </source>
</evidence>
<sequence length="154" mass="16833">MLIIFLLLVTCSTGYCVPGLVEKEEIYGTATAETDSAGVSSPINFPNITKVIKVLGLIIITIIGVVLFLRKKFGINSSLIGRKRHIHIVDSAPLGSKKYVHLVKIPGKILLIGVTNERIQSLSEITEKEIVDSVVSESKGNEFMSIFKRARTGH</sequence>
<evidence type="ECO:0000313" key="8">
    <source>
        <dbReference type="Proteomes" id="UP000189681"/>
    </source>
</evidence>
<dbReference type="AlphaFoldDB" id="A0A1V4API9"/>
<evidence type="ECO:0000256" key="5">
    <source>
        <dbReference type="ARBA" id="ARBA00023136"/>
    </source>
</evidence>
<reference evidence="7 8" key="1">
    <citation type="journal article" date="2017" name="Water Res.">
        <title>Discovery and metagenomic analysis of an anammox bacterial enrichment related to Candidatus "Brocadia caroliniensis" in a full-scale glycerol-fed nitritation-denitritation separate centrate treatment process.</title>
        <authorList>
            <person name="Park H."/>
            <person name="Brotto A.C."/>
            <person name="van Loosdrecht M.C."/>
            <person name="Chandran K."/>
        </authorList>
    </citation>
    <scope>NUCLEOTIDE SEQUENCE [LARGE SCALE GENOMIC DNA]</scope>
    <source>
        <strain evidence="7">26THWARD</strain>
    </source>
</reference>
<dbReference type="GO" id="GO:0016020">
    <property type="term" value="C:membrane"/>
    <property type="evidence" value="ECO:0007669"/>
    <property type="project" value="InterPro"/>
</dbReference>
<dbReference type="STRING" id="1004156.AYP45_17125"/>
<dbReference type="Proteomes" id="UP000189681">
    <property type="component" value="Unassembled WGS sequence"/>
</dbReference>
<evidence type="ECO:0000256" key="6">
    <source>
        <dbReference type="SAM" id="Phobius"/>
    </source>
</evidence>
<feature type="transmembrane region" description="Helical" evidence="6">
    <location>
        <begin position="51"/>
        <end position="69"/>
    </location>
</feature>
<proteinExistence type="predicted"/>
<dbReference type="InterPro" id="IPR022781">
    <property type="entry name" value="Flagellar_biosynth_FliO"/>
</dbReference>
<name>A0A1V4API9_9BACT</name>
<organism evidence="7 8">
    <name type="scientific">Candidatus Brocadia carolinensis</name>
    <dbReference type="NCBI Taxonomy" id="1004156"/>
    <lineage>
        <taxon>Bacteria</taxon>
        <taxon>Pseudomonadati</taxon>
        <taxon>Planctomycetota</taxon>
        <taxon>Candidatus Brocadiia</taxon>
        <taxon>Candidatus Brocadiales</taxon>
        <taxon>Candidatus Brocadiaceae</taxon>
        <taxon>Candidatus Brocadia</taxon>
    </lineage>
</organism>
<dbReference type="Pfam" id="PF04347">
    <property type="entry name" value="FliO"/>
    <property type="match status" value="1"/>
</dbReference>
<evidence type="ECO:0000313" key="7">
    <source>
        <dbReference type="EMBL" id="OOP55026.1"/>
    </source>
</evidence>
<keyword evidence="5 6" id="KW-0472">Membrane</keyword>
<dbReference type="EMBL" id="AYTS01000191">
    <property type="protein sequence ID" value="OOP55026.1"/>
    <property type="molecule type" value="Genomic_DNA"/>
</dbReference>
<comment type="subcellular location">
    <subcellularLocation>
        <location evidence="1">Cell membrane</location>
    </subcellularLocation>
</comment>
<comment type="caution">
    <text evidence="7">The sequence shown here is derived from an EMBL/GenBank/DDBJ whole genome shotgun (WGS) entry which is preliminary data.</text>
</comment>
<dbReference type="GO" id="GO:0044781">
    <property type="term" value="P:bacterial-type flagellum organization"/>
    <property type="evidence" value="ECO:0007669"/>
    <property type="project" value="InterPro"/>
</dbReference>
<gene>
    <name evidence="7" type="ORF">AYP45_17125</name>
</gene>
<accession>A0A1V4API9</accession>
<evidence type="ECO:0000256" key="4">
    <source>
        <dbReference type="ARBA" id="ARBA00022989"/>
    </source>
</evidence>
<evidence type="ECO:0000256" key="2">
    <source>
        <dbReference type="ARBA" id="ARBA00022475"/>
    </source>
</evidence>
<protein>
    <recommendedName>
        <fullName evidence="9">Flagellar protein</fullName>
    </recommendedName>
</protein>
<keyword evidence="2" id="KW-1003">Cell membrane</keyword>
<keyword evidence="4 6" id="KW-1133">Transmembrane helix</keyword>
<evidence type="ECO:0008006" key="9">
    <source>
        <dbReference type="Google" id="ProtNLM"/>
    </source>
</evidence>
<keyword evidence="3 6" id="KW-0812">Transmembrane</keyword>